<comment type="caution">
    <text evidence="1">The sequence shown here is derived from an EMBL/GenBank/DDBJ whole genome shotgun (WGS) entry which is preliminary data.</text>
</comment>
<reference evidence="1 2" key="1">
    <citation type="journal article" date="2013" name="Curr. Biol.">
        <title>The Genome of the Foraminiferan Reticulomyxa filosa.</title>
        <authorList>
            <person name="Glockner G."/>
            <person name="Hulsmann N."/>
            <person name="Schleicher M."/>
            <person name="Noegel A.A."/>
            <person name="Eichinger L."/>
            <person name="Gallinger C."/>
            <person name="Pawlowski J."/>
            <person name="Sierra R."/>
            <person name="Euteneuer U."/>
            <person name="Pillet L."/>
            <person name="Moustafa A."/>
            <person name="Platzer M."/>
            <person name="Groth M."/>
            <person name="Szafranski K."/>
            <person name="Schliwa M."/>
        </authorList>
    </citation>
    <scope>NUCLEOTIDE SEQUENCE [LARGE SCALE GENOMIC DNA]</scope>
</reference>
<name>X6NRG7_RETFI</name>
<dbReference type="Proteomes" id="UP000023152">
    <property type="component" value="Unassembled WGS sequence"/>
</dbReference>
<sequence>VKEESALTKQQRKLAVLCTYETYLKMIGTNINTGEEVAIKLESVKTKHPQLAYEYKVYRILAGGVGIPNVRWFGREGDFNVMVMDILGPSLEDLFNFCSRKFTLKTALMLADQMVYLFLKKCNFVLDRDIRPYEGKKKARIFLDKNSFTFNQKKTKITVSTN</sequence>
<gene>
    <name evidence="1" type="ORF">RFI_08596</name>
</gene>
<accession>X6NRG7</accession>
<dbReference type="InterPro" id="IPR050235">
    <property type="entry name" value="CK1_Ser-Thr_kinase"/>
</dbReference>
<proteinExistence type="predicted"/>
<dbReference type="InterPro" id="IPR011009">
    <property type="entry name" value="Kinase-like_dom_sf"/>
</dbReference>
<dbReference type="EMBL" id="ASPP01006616">
    <property type="protein sequence ID" value="ETO28528.1"/>
    <property type="molecule type" value="Genomic_DNA"/>
</dbReference>
<dbReference type="PANTHER" id="PTHR11909">
    <property type="entry name" value="CASEIN KINASE-RELATED"/>
    <property type="match status" value="1"/>
</dbReference>
<feature type="non-terminal residue" evidence="1">
    <location>
        <position position="1"/>
    </location>
</feature>
<dbReference type="OrthoDB" id="5800476at2759"/>
<dbReference type="Gene3D" id="3.30.200.20">
    <property type="entry name" value="Phosphorylase Kinase, domain 1"/>
    <property type="match status" value="1"/>
</dbReference>
<evidence type="ECO:0000313" key="2">
    <source>
        <dbReference type="Proteomes" id="UP000023152"/>
    </source>
</evidence>
<dbReference type="SUPFAM" id="SSF56112">
    <property type="entry name" value="Protein kinase-like (PK-like)"/>
    <property type="match status" value="1"/>
</dbReference>
<keyword evidence="2" id="KW-1185">Reference proteome</keyword>
<protein>
    <submittedName>
        <fullName evidence="1">Uncharacterized protein</fullName>
    </submittedName>
</protein>
<evidence type="ECO:0000313" key="1">
    <source>
        <dbReference type="EMBL" id="ETO28528.1"/>
    </source>
</evidence>
<dbReference type="AlphaFoldDB" id="X6NRG7"/>
<organism evidence="1 2">
    <name type="scientific">Reticulomyxa filosa</name>
    <dbReference type="NCBI Taxonomy" id="46433"/>
    <lineage>
        <taxon>Eukaryota</taxon>
        <taxon>Sar</taxon>
        <taxon>Rhizaria</taxon>
        <taxon>Retaria</taxon>
        <taxon>Foraminifera</taxon>
        <taxon>Monothalamids</taxon>
        <taxon>Reticulomyxidae</taxon>
        <taxon>Reticulomyxa</taxon>
    </lineage>
</organism>